<reference evidence="2 3" key="1">
    <citation type="journal article" date="2016" name="Nat. Commun.">
        <title>Thousands of microbial genomes shed light on interconnected biogeochemical processes in an aquifer system.</title>
        <authorList>
            <person name="Anantharaman K."/>
            <person name="Brown C.T."/>
            <person name="Hug L.A."/>
            <person name="Sharon I."/>
            <person name="Castelle C.J."/>
            <person name="Probst A.J."/>
            <person name="Thomas B.C."/>
            <person name="Singh A."/>
            <person name="Wilkins M.J."/>
            <person name="Karaoz U."/>
            <person name="Brodie E.L."/>
            <person name="Williams K.H."/>
            <person name="Hubbard S.S."/>
            <person name="Banfield J.F."/>
        </authorList>
    </citation>
    <scope>NUCLEOTIDE SEQUENCE [LARGE SCALE GENOMIC DNA]</scope>
</reference>
<dbReference type="STRING" id="1798351.A2930_03205"/>
<dbReference type="Proteomes" id="UP000178114">
    <property type="component" value="Unassembled WGS sequence"/>
</dbReference>
<feature type="transmembrane region" description="Helical" evidence="1">
    <location>
        <begin position="12"/>
        <end position="29"/>
    </location>
</feature>
<accession>A0A1F5WZG6</accession>
<organism evidence="2 3">
    <name type="scientific">Candidatus Giovannonibacteria bacterium RIFCSPLOWO2_01_FULL_45_34</name>
    <dbReference type="NCBI Taxonomy" id="1798351"/>
    <lineage>
        <taxon>Bacteria</taxon>
        <taxon>Candidatus Giovannoniibacteriota</taxon>
    </lineage>
</organism>
<evidence type="ECO:0000313" key="3">
    <source>
        <dbReference type="Proteomes" id="UP000178114"/>
    </source>
</evidence>
<keyword evidence="1" id="KW-0812">Transmembrane</keyword>
<keyword evidence="1" id="KW-0472">Membrane</keyword>
<dbReference type="AlphaFoldDB" id="A0A1F5WZG6"/>
<proteinExistence type="predicted"/>
<evidence type="ECO:0000313" key="2">
    <source>
        <dbReference type="EMBL" id="OGF81038.1"/>
    </source>
</evidence>
<name>A0A1F5WZG6_9BACT</name>
<protein>
    <submittedName>
        <fullName evidence="2">Uncharacterized protein</fullName>
    </submittedName>
</protein>
<keyword evidence="1" id="KW-1133">Transmembrane helix</keyword>
<evidence type="ECO:0000256" key="1">
    <source>
        <dbReference type="SAM" id="Phobius"/>
    </source>
</evidence>
<gene>
    <name evidence="2" type="ORF">A2930_03205</name>
</gene>
<comment type="caution">
    <text evidence="2">The sequence shown here is derived from an EMBL/GenBank/DDBJ whole genome shotgun (WGS) entry which is preliminary data.</text>
</comment>
<dbReference type="EMBL" id="MFID01000019">
    <property type="protein sequence ID" value="OGF81038.1"/>
    <property type="molecule type" value="Genomic_DNA"/>
</dbReference>
<sequence>MKEVLTFENIEWWHVTVFIAGLVLGKLWWENNKPAVRFSVPGAVKVSVRFSRREDELNAEINERIRSAKNAEDIVDILDEYGLSEKNEADLLAKALTLDLSTHDWVEIYLSAESETELEEIAEKRAGDALE</sequence>